<keyword evidence="7" id="KW-0458">Lysosome</keyword>
<evidence type="ECO:0000313" key="15">
    <source>
        <dbReference type="Proteomes" id="UP000437017"/>
    </source>
</evidence>
<dbReference type="GO" id="GO:0008199">
    <property type="term" value="F:ferric iron binding"/>
    <property type="evidence" value="ECO:0007669"/>
    <property type="project" value="InterPro"/>
</dbReference>
<evidence type="ECO:0000256" key="1">
    <source>
        <dbReference type="ARBA" id="ARBA00004371"/>
    </source>
</evidence>
<accession>A0A643ATX4</accession>
<keyword evidence="15" id="KW-1185">Reference proteome</keyword>
<evidence type="ECO:0000256" key="8">
    <source>
        <dbReference type="ARBA" id="ARBA00044959"/>
    </source>
</evidence>
<evidence type="ECO:0000256" key="3">
    <source>
        <dbReference type="ARBA" id="ARBA00007513"/>
    </source>
</evidence>
<feature type="domain" description="Ferritin-like diiron" evidence="13">
    <location>
        <begin position="1"/>
        <end position="72"/>
    </location>
</feature>
<dbReference type="InterPro" id="IPR001519">
    <property type="entry name" value="Ferritin"/>
</dbReference>
<name>A0A643ATX4_BALPH</name>
<evidence type="ECO:0000256" key="11">
    <source>
        <dbReference type="PIRSR" id="PIRSR601519-1"/>
    </source>
</evidence>
<dbReference type="SUPFAM" id="SSF47240">
    <property type="entry name" value="Ferritin-like"/>
    <property type="match status" value="1"/>
</dbReference>
<evidence type="ECO:0000256" key="4">
    <source>
        <dbReference type="ARBA" id="ARBA00022434"/>
    </source>
</evidence>
<evidence type="ECO:0000256" key="12">
    <source>
        <dbReference type="RuleBase" id="RU361145"/>
    </source>
</evidence>
<comment type="subcellular location">
    <subcellularLocation>
        <location evidence="2">Cytoplasmic vesicle</location>
        <location evidence="2">Autophagosome</location>
    </subcellularLocation>
    <subcellularLocation>
        <location evidence="1">Lysosome</location>
    </subcellularLocation>
</comment>
<evidence type="ECO:0000256" key="10">
    <source>
        <dbReference type="ARBA" id="ARBA00047990"/>
    </source>
</evidence>
<feature type="non-terminal residue" evidence="14">
    <location>
        <position position="72"/>
    </location>
</feature>
<keyword evidence="5 11" id="KW-0479">Metal-binding</keyword>
<dbReference type="InterPro" id="IPR009040">
    <property type="entry name" value="Ferritin-like_diiron"/>
</dbReference>
<dbReference type="GO" id="GO:0006826">
    <property type="term" value="P:iron ion transport"/>
    <property type="evidence" value="ECO:0007669"/>
    <property type="project" value="InterPro"/>
</dbReference>
<dbReference type="Pfam" id="PF00210">
    <property type="entry name" value="Ferritin"/>
    <property type="match status" value="1"/>
</dbReference>
<evidence type="ECO:0000256" key="7">
    <source>
        <dbReference type="ARBA" id="ARBA00023228"/>
    </source>
</evidence>
<feature type="binding site" evidence="11">
    <location>
        <position position="29"/>
    </location>
    <ligand>
        <name>Fe cation</name>
        <dbReference type="ChEBI" id="CHEBI:24875"/>
        <label>1</label>
    </ligand>
</feature>
<dbReference type="GO" id="GO:0005776">
    <property type="term" value="C:autophagosome"/>
    <property type="evidence" value="ECO:0007669"/>
    <property type="project" value="UniProtKB-SubCell"/>
</dbReference>
<dbReference type="PROSITE" id="PS50905">
    <property type="entry name" value="FERRITIN_LIKE"/>
    <property type="match status" value="1"/>
</dbReference>
<dbReference type="Gene3D" id="1.20.1260.10">
    <property type="match status" value="1"/>
</dbReference>
<protein>
    <recommendedName>
        <fullName evidence="12">Ferritin</fullName>
    </recommendedName>
</protein>
<dbReference type="Proteomes" id="UP000437017">
    <property type="component" value="Unassembled WGS sequence"/>
</dbReference>
<dbReference type="PANTHER" id="PTHR11431:SF37">
    <property type="entry name" value="FERRITIN HEAVY CHAIN"/>
    <property type="match status" value="1"/>
</dbReference>
<dbReference type="InterPro" id="IPR008331">
    <property type="entry name" value="Ferritin_DPS_dom"/>
</dbReference>
<proteinExistence type="inferred from homology"/>
<reference evidence="14 15" key="1">
    <citation type="journal article" date="2019" name="PLoS ONE">
        <title>Genomic analyses reveal an absence of contemporary introgressive admixture between fin whales and blue whales, despite known hybrids.</title>
        <authorList>
            <person name="Westbury M.V."/>
            <person name="Petersen B."/>
            <person name="Lorenzen E.D."/>
        </authorList>
    </citation>
    <scope>NUCLEOTIDE SEQUENCE [LARGE SCALE GENOMIC DNA]</scope>
    <source>
        <strain evidence="14">FinWhale-01</strain>
    </source>
</reference>
<feature type="binding site" evidence="11">
    <location>
        <position position="71"/>
    </location>
    <ligand>
        <name>Fe cation</name>
        <dbReference type="ChEBI" id="CHEBI:24875"/>
        <label>1</label>
    </ligand>
</feature>
<comment type="similarity">
    <text evidence="3 12">Belongs to the ferritin family.</text>
</comment>
<comment type="caution">
    <text evidence="14">The sequence shown here is derived from an EMBL/GenBank/DDBJ whole genome shotgun (WGS) entry which is preliminary data.</text>
</comment>
<dbReference type="GO" id="GO:0005764">
    <property type="term" value="C:lysosome"/>
    <property type="evidence" value="ECO:0007669"/>
    <property type="project" value="UniProtKB-SubCell"/>
</dbReference>
<dbReference type="PANTHER" id="PTHR11431">
    <property type="entry name" value="FERRITIN"/>
    <property type="match status" value="1"/>
</dbReference>
<sequence>MSYYFDCDDVTSKNFAKCFLLQSLEEREHAEKLMKLQNQLGGQIFFQDIKKPDRDDSENGLHAMECALHLEK</sequence>
<evidence type="ECO:0000259" key="13">
    <source>
        <dbReference type="PROSITE" id="PS50905"/>
    </source>
</evidence>
<evidence type="ECO:0000256" key="2">
    <source>
        <dbReference type="ARBA" id="ARBA00004419"/>
    </source>
</evidence>
<keyword evidence="4 12" id="KW-0409">Iron storage</keyword>
<dbReference type="InterPro" id="IPR012347">
    <property type="entry name" value="Ferritin-like"/>
</dbReference>
<dbReference type="OrthoDB" id="186462at2759"/>
<dbReference type="EMBL" id="SGJD01050794">
    <property type="protein sequence ID" value="KAB0337229.1"/>
    <property type="molecule type" value="Genomic_DNA"/>
</dbReference>
<dbReference type="GO" id="GO:0006879">
    <property type="term" value="P:intracellular iron ion homeostasis"/>
    <property type="evidence" value="ECO:0007669"/>
    <property type="project" value="UniProtKB-KW"/>
</dbReference>
<comment type="catalytic activity">
    <reaction evidence="10">
        <text>4 Fe(2+) + O2 + 4 H(+) = 4 Fe(3+) + 2 H2O</text>
        <dbReference type="Rhea" id="RHEA:11148"/>
        <dbReference type="ChEBI" id="CHEBI:15377"/>
        <dbReference type="ChEBI" id="CHEBI:15378"/>
        <dbReference type="ChEBI" id="CHEBI:15379"/>
        <dbReference type="ChEBI" id="CHEBI:29033"/>
        <dbReference type="ChEBI" id="CHEBI:29034"/>
        <dbReference type="EC" id="1.16.3.1"/>
    </reaction>
</comment>
<dbReference type="GO" id="GO:0004322">
    <property type="term" value="F:ferroxidase activity"/>
    <property type="evidence" value="ECO:0007669"/>
    <property type="project" value="UniProtKB-EC"/>
</dbReference>
<evidence type="ECO:0000256" key="5">
    <source>
        <dbReference type="ARBA" id="ARBA00022723"/>
    </source>
</evidence>
<comment type="function">
    <text evidence="9">Stores iron in a soluble, non-toxic, readily available form. Important for iron homeostasis. Has ferroxidase activity. Iron is taken up in the ferrous form and deposited as ferric hydroxides after oxidation. Also plays a role in delivery of iron to cells. Mediates iron uptake in capsule cells of the developing kidney. Delivery to lysosomes is mediated by the cargo receptor NCOA4 for autophagic degradation and release of iron.</text>
</comment>
<comment type="subunit">
    <text evidence="8">Oligomer of 24 subunits. There are two types of subunits: L (light) chain and H (heavy) chain. The major chain can be light or heavy, depending on the species and tissue type. The functional molecule forms a roughly spherical shell with a diameter of 12 nm and contains a central cavity into which the insoluble mineral iron core is deposited. Interacts with NCOA4; NCOA4 promotes targeting of the iron-binding ferritin complex to autolysosomes following starvation or iron depletion.</text>
</comment>
<organism evidence="14 15">
    <name type="scientific">Balaenoptera physalus</name>
    <name type="common">Fin whale</name>
    <name type="synonym">Balaena physalus</name>
    <dbReference type="NCBI Taxonomy" id="9770"/>
    <lineage>
        <taxon>Eukaryota</taxon>
        <taxon>Metazoa</taxon>
        <taxon>Chordata</taxon>
        <taxon>Craniata</taxon>
        <taxon>Vertebrata</taxon>
        <taxon>Euteleostomi</taxon>
        <taxon>Mammalia</taxon>
        <taxon>Eutheria</taxon>
        <taxon>Laurasiatheria</taxon>
        <taxon>Artiodactyla</taxon>
        <taxon>Whippomorpha</taxon>
        <taxon>Cetacea</taxon>
        <taxon>Mysticeti</taxon>
        <taxon>Balaenopteridae</taxon>
        <taxon>Balaenoptera</taxon>
    </lineage>
</organism>
<keyword evidence="6 11" id="KW-0408">Iron</keyword>
<gene>
    <name evidence="14" type="ORF">E2I00_014409</name>
</gene>
<dbReference type="AlphaFoldDB" id="A0A643ATX4"/>
<dbReference type="InterPro" id="IPR009078">
    <property type="entry name" value="Ferritin-like_SF"/>
</dbReference>
<feature type="binding site" evidence="11">
    <location>
        <position position="26"/>
    </location>
    <ligand>
        <name>Fe cation</name>
        <dbReference type="ChEBI" id="CHEBI:24875"/>
        <label>1</label>
    </ligand>
</feature>
<evidence type="ECO:0000313" key="14">
    <source>
        <dbReference type="EMBL" id="KAB0337229.1"/>
    </source>
</evidence>
<comment type="function">
    <text evidence="12">Stores iron in a soluble, non-toxic, readily available form. Important for iron homeostasis. Iron is taken up in the ferrous form and deposited as ferric hydroxides after oxidation.</text>
</comment>
<evidence type="ECO:0000256" key="9">
    <source>
        <dbReference type="ARBA" id="ARBA00045964"/>
    </source>
</evidence>
<evidence type="ECO:0000256" key="6">
    <source>
        <dbReference type="ARBA" id="ARBA00023004"/>
    </source>
</evidence>
<dbReference type="GO" id="GO:0008198">
    <property type="term" value="F:ferrous iron binding"/>
    <property type="evidence" value="ECO:0007669"/>
    <property type="project" value="TreeGrafter"/>
</dbReference>